<dbReference type="EMBL" id="VORO01000006">
    <property type="protein sequence ID" value="TXD89637.1"/>
    <property type="molecule type" value="Genomic_DNA"/>
</dbReference>
<evidence type="ECO:0000313" key="2">
    <source>
        <dbReference type="Proteomes" id="UP000321578"/>
    </source>
</evidence>
<dbReference type="RefSeq" id="WP_147085995.1">
    <property type="nucleotide sequence ID" value="NZ_VORM01000012.1"/>
</dbReference>
<reference evidence="1 2" key="1">
    <citation type="submission" date="2019-08" db="EMBL/GenBank/DDBJ databases">
        <title>Genomes of Subsaximicrobium wynnwilliamsii strains.</title>
        <authorList>
            <person name="Bowman J.P."/>
        </authorList>
    </citation>
    <scope>NUCLEOTIDE SEQUENCE [LARGE SCALE GENOMIC DNA]</scope>
    <source>
        <strain evidence="1 2">2-80-2</strain>
    </source>
</reference>
<organism evidence="1 2">
    <name type="scientific">Subsaximicrobium wynnwilliamsii</name>
    <dbReference type="NCBI Taxonomy" id="291179"/>
    <lineage>
        <taxon>Bacteria</taxon>
        <taxon>Pseudomonadati</taxon>
        <taxon>Bacteroidota</taxon>
        <taxon>Flavobacteriia</taxon>
        <taxon>Flavobacteriales</taxon>
        <taxon>Flavobacteriaceae</taxon>
        <taxon>Subsaximicrobium</taxon>
    </lineage>
</organism>
<dbReference type="Pfam" id="PF09697">
    <property type="entry name" value="Porph_ging"/>
    <property type="match status" value="2"/>
</dbReference>
<dbReference type="OrthoDB" id="713598at2"/>
<dbReference type="NCBIfam" id="TIGR01200">
    <property type="entry name" value="GLPGLI"/>
    <property type="match status" value="1"/>
</dbReference>
<gene>
    <name evidence="1" type="ORF">ESY86_07575</name>
</gene>
<protein>
    <submittedName>
        <fullName evidence="1">GLPGLI family protein</fullName>
    </submittedName>
</protein>
<dbReference type="Proteomes" id="UP000321578">
    <property type="component" value="Unassembled WGS sequence"/>
</dbReference>
<comment type="caution">
    <text evidence="1">The sequence shown here is derived from an EMBL/GenBank/DDBJ whole genome shotgun (WGS) entry which is preliminary data.</text>
</comment>
<sequence>MIRNSIFILILLHFSNSYSQQIEGKIIYKSKIEKVTDKENSALNALNRVIENNDYADFELSFKNNETLFKIAPNLEQGDNELNLSKILLGARYIFYSNNQKHEMFYQLEAYGAFFLISYESIKWELTKDSKKIGDYNCYKATTTKKVRNSRGVFEHKVTAWYTPEIPISIGPKGYHGLPGLVLELREKNKVYVAKNINLNNLEENITIPTKGRKISQYDFDNIGIEMDEARQRD</sequence>
<keyword evidence="2" id="KW-1185">Reference proteome</keyword>
<dbReference type="AlphaFoldDB" id="A0A5C6ZKU8"/>
<dbReference type="InterPro" id="IPR005901">
    <property type="entry name" value="GLPGLI"/>
</dbReference>
<evidence type="ECO:0000313" key="1">
    <source>
        <dbReference type="EMBL" id="TXD89637.1"/>
    </source>
</evidence>
<name>A0A5C6ZKU8_9FLAO</name>
<proteinExistence type="predicted"/>
<accession>A0A5C6ZKU8</accession>